<protein>
    <submittedName>
        <fullName evidence="1">Uncharacterized protein</fullName>
    </submittedName>
</protein>
<name>A0A382FWT7_9ZZZZ</name>
<dbReference type="EMBL" id="UINC01051798">
    <property type="protein sequence ID" value="SVB66391.1"/>
    <property type="molecule type" value="Genomic_DNA"/>
</dbReference>
<organism evidence="1">
    <name type="scientific">marine metagenome</name>
    <dbReference type="NCBI Taxonomy" id="408172"/>
    <lineage>
        <taxon>unclassified sequences</taxon>
        <taxon>metagenomes</taxon>
        <taxon>ecological metagenomes</taxon>
    </lineage>
</organism>
<proteinExistence type="predicted"/>
<sequence>MLMRFGRLISPQLHPITVVESTKFRIFILEVASEIVGSDSSFRK</sequence>
<dbReference type="AlphaFoldDB" id="A0A382FWT7"/>
<evidence type="ECO:0000313" key="1">
    <source>
        <dbReference type="EMBL" id="SVB66391.1"/>
    </source>
</evidence>
<reference evidence="1" key="1">
    <citation type="submission" date="2018-05" db="EMBL/GenBank/DDBJ databases">
        <authorList>
            <person name="Lanie J.A."/>
            <person name="Ng W.-L."/>
            <person name="Kazmierczak K.M."/>
            <person name="Andrzejewski T.M."/>
            <person name="Davidsen T.M."/>
            <person name="Wayne K.J."/>
            <person name="Tettelin H."/>
            <person name="Glass J.I."/>
            <person name="Rusch D."/>
            <person name="Podicherti R."/>
            <person name="Tsui H.-C.T."/>
            <person name="Winkler M.E."/>
        </authorList>
    </citation>
    <scope>NUCLEOTIDE SEQUENCE</scope>
</reference>
<feature type="non-terminal residue" evidence="1">
    <location>
        <position position="44"/>
    </location>
</feature>
<accession>A0A382FWT7</accession>
<gene>
    <name evidence="1" type="ORF">METZ01_LOCUS219245</name>
</gene>